<dbReference type="Pfam" id="PF16881">
    <property type="entry name" value="LIAS_N"/>
    <property type="match status" value="1"/>
</dbReference>
<dbReference type="SFLD" id="SFLDG01058">
    <property type="entry name" value="lipoyl_synthase_like"/>
    <property type="match status" value="1"/>
</dbReference>
<evidence type="ECO:0000313" key="16">
    <source>
        <dbReference type="Proteomes" id="UP001194696"/>
    </source>
</evidence>
<dbReference type="PROSITE" id="PS51918">
    <property type="entry name" value="RADICAL_SAM"/>
    <property type="match status" value="1"/>
</dbReference>
<proteinExistence type="inferred from homology"/>
<dbReference type="SUPFAM" id="SSF55681">
    <property type="entry name" value="Class II aaRS and biotin synthetases"/>
    <property type="match status" value="1"/>
</dbReference>
<dbReference type="CDD" id="cd16444">
    <property type="entry name" value="LipB"/>
    <property type="match status" value="1"/>
</dbReference>
<keyword evidence="9 12" id="KW-0411">Iron-sulfur</keyword>
<comment type="similarity">
    <text evidence="3">Belongs to the LipB family.</text>
</comment>
<dbReference type="InterPro" id="IPR004143">
    <property type="entry name" value="BPL_LPL_catalytic"/>
</dbReference>
<keyword evidence="6 12" id="KW-0949">S-adenosyl-L-methionine</keyword>
<evidence type="ECO:0000256" key="1">
    <source>
        <dbReference type="ARBA" id="ARBA00004173"/>
    </source>
</evidence>
<keyword evidence="4 12" id="KW-0004">4Fe-4S</keyword>
<dbReference type="SFLD" id="SFLDS00029">
    <property type="entry name" value="Radical_SAM"/>
    <property type="match status" value="1"/>
</dbReference>
<keyword evidence="10" id="KW-0012">Acyltransferase</keyword>
<accession>A0ABQ7K2Q1</accession>
<evidence type="ECO:0000256" key="3">
    <source>
        <dbReference type="ARBA" id="ARBA00007907"/>
    </source>
</evidence>
<evidence type="ECO:0000256" key="2">
    <source>
        <dbReference type="ARBA" id="ARBA00004821"/>
    </source>
</evidence>
<feature type="binding site" evidence="12">
    <location>
        <position position="257"/>
    </location>
    <ligand>
        <name>[4Fe-4S] cluster</name>
        <dbReference type="ChEBI" id="CHEBI:49883"/>
        <label>2</label>
        <note>4Fe-4S-S-AdoMet</note>
    </ligand>
</feature>
<dbReference type="PROSITE" id="PS51733">
    <property type="entry name" value="BPL_LPL_CATALYTIC"/>
    <property type="match status" value="1"/>
</dbReference>
<comment type="similarity">
    <text evidence="12">Belongs to the radical SAM superfamily. Lipoyl synthase family.</text>
</comment>
<comment type="function">
    <text evidence="12">Catalyzes the radical-mediated insertion of two sulfur atoms into the C-6 and C-8 positions of the octanoyl moiety bound to the lipoyl domains of lipoate-dependent enzymes, thereby converting the octanoylated domains into lipoylated derivatives.</text>
</comment>
<feature type="binding site" evidence="12">
    <location>
        <position position="260"/>
    </location>
    <ligand>
        <name>[4Fe-4S] cluster</name>
        <dbReference type="ChEBI" id="CHEBI:49883"/>
        <label>2</label>
        <note>4Fe-4S-S-AdoMet</note>
    </ligand>
</feature>
<dbReference type="Gene3D" id="3.30.930.10">
    <property type="entry name" value="Bira Bifunctional Protein, Domain 2"/>
    <property type="match status" value="1"/>
</dbReference>
<evidence type="ECO:0000256" key="9">
    <source>
        <dbReference type="ARBA" id="ARBA00023014"/>
    </source>
</evidence>
<dbReference type="InterPro" id="IPR013785">
    <property type="entry name" value="Aldolase_TIM"/>
</dbReference>
<keyword evidence="5 12" id="KW-0808">Transferase</keyword>
<evidence type="ECO:0000256" key="5">
    <source>
        <dbReference type="ARBA" id="ARBA00022679"/>
    </source>
</evidence>
<comment type="cofactor">
    <cofactor evidence="12">
        <name>[4Fe-4S] cluster</name>
        <dbReference type="ChEBI" id="CHEBI:49883"/>
    </cofactor>
    <text evidence="12">Binds 2 [4Fe-4S] clusters per subunit. One cluster is coordinated with 3 cysteines and an exchangeable S-adenosyl-L-methionine.</text>
</comment>
<protein>
    <recommendedName>
        <fullName evidence="12">Lipoyl synthase, mitochondrial</fullName>
        <ecNumber evidence="12">2.8.1.8</ecNumber>
    </recommendedName>
    <alternativeName>
        <fullName evidence="12">Lipoate synthase</fullName>
        <shortName evidence="12">LS</shortName>
        <shortName evidence="12">Lip-syn</shortName>
    </alternativeName>
    <alternativeName>
        <fullName evidence="12">Lipoic acid synthase</fullName>
    </alternativeName>
</protein>
<evidence type="ECO:0000256" key="4">
    <source>
        <dbReference type="ARBA" id="ARBA00022485"/>
    </source>
</evidence>
<evidence type="ECO:0000313" key="15">
    <source>
        <dbReference type="EMBL" id="KAG0290267.1"/>
    </source>
</evidence>
<evidence type="ECO:0000256" key="6">
    <source>
        <dbReference type="ARBA" id="ARBA00022691"/>
    </source>
</evidence>
<dbReference type="CDD" id="cd01335">
    <property type="entry name" value="Radical_SAM"/>
    <property type="match status" value="1"/>
</dbReference>
<keyword evidence="7 12" id="KW-0479">Metal-binding</keyword>
<dbReference type="PROSITE" id="PS01313">
    <property type="entry name" value="LIPB"/>
    <property type="match status" value="1"/>
</dbReference>
<evidence type="ECO:0000256" key="12">
    <source>
        <dbReference type="HAMAP-Rule" id="MF_03123"/>
    </source>
</evidence>
<keyword evidence="12" id="KW-0496">Mitochondrion</keyword>
<evidence type="ECO:0000256" key="8">
    <source>
        <dbReference type="ARBA" id="ARBA00023004"/>
    </source>
</evidence>
<dbReference type="InterPro" id="IPR020605">
    <property type="entry name" value="Octanoyltransferase_CS"/>
</dbReference>
<evidence type="ECO:0000256" key="7">
    <source>
        <dbReference type="ARBA" id="ARBA00022723"/>
    </source>
</evidence>
<feature type="binding site" evidence="12">
    <location>
        <position position="238"/>
    </location>
    <ligand>
        <name>[4Fe-4S] cluster</name>
        <dbReference type="ChEBI" id="CHEBI:49883"/>
        <label>1</label>
    </ligand>
</feature>
<feature type="binding site" evidence="12">
    <location>
        <position position="227"/>
    </location>
    <ligand>
        <name>[4Fe-4S] cluster</name>
        <dbReference type="ChEBI" id="CHEBI:49883"/>
        <label>1</label>
    </ligand>
</feature>
<evidence type="ECO:0000259" key="13">
    <source>
        <dbReference type="PROSITE" id="PS51733"/>
    </source>
</evidence>
<dbReference type="Proteomes" id="UP001194696">
    <property type="component" value="Unassembled WGS sequence"/>
</dbReference>
<dbReference type="EMBL" id="JAAAIM010000302">
    <property type="protein sequence ID" value="KAG0290267.1"/>
    <property type="molecule type" value="Genomic_DNA"/>
</dbReference>
<dbReference type="SFLD" id="SFLDF00271">
    <property type="entry name" value="lipoyl_synthase"/>
    <property type="match status" value="1"/>
</dbReference>
<sequence length="485" mass="54142">MRAFTETRTSDTPDELWLVEHPPVYTLGQAGKPSHLLVANPEIELVQVDRGGQITYHGPGQVIAYLLCDLRRRQLMVRELVAYIERAVIETLAAYNIVGERKSGAPGIYYAGSSERYADSLQGAKIAALGLKIRRGCSYHGDNRMTTETPVSPLTASPTIENAPPFYDPAIKQKSQAKTARIPIKIVPAEKLKKPDWIRVKAATGSSNTRFYEIKQILREHQLHTVCEEASCPNIGECFGKGTATFMIMGDKCTRRCPFCDVGHGRPDPLDQNEPENLAKTIAALKLKYVVITSVDRDDLRDGGAAHFVACIERVRALSPQTRIEILTPDFRGRLDRALSILNAAPPDVMNHNLETVPRLYKEARPGSDYQHSLNLLKEFKAVHPNTPTKSGLMVGLGEREEEILQVMRDLRAHNVDMLTLGQYLQPSEHHLPVRDYIHPDTFKMYEEEAYKMGFTHAAVGAMVRSSYHADEQAHSAGVIVNDQK</sequence>
<evidence type="ECO:0000256" key="11">
    <source>
        <dbReference type="ARBA" id="ARBA00047326"/>
    </source>
</evidence>
<dbReference type="NCBIfam" id="TIGR00510">
    <property type="entry name" value="lipA"/>
    <property type="match status" value="1"/>
</dbReference>
<feature type="domain" description="Radical SAM core" evidence="14">
    <location>
        <begin position="238"/>
        <end position="456"/>
    </location>
</feature>
<keyword evidence="8 12" id="KW-0408">Iron</keyword>
<gene>
    <name evidence="15" type="ORF">BGZ96_006290</name>
</gene>
<name>A0ABQ7K2Q1_9FUNG</name>
<feature type="binding site" evidence="12">
    <location>
        <position position="232"/>
    </location>
    <ligand>
        <name>[4Fe-4S] cluster</name>
        <dbReference type="ChEBI" id="CHEBI:49883"/>
        <label>1</label>
    </ligand>
</feature>
<dbReference type="InterPro" id="IPR058240">
    <property type="entry name" value="rSAM_sf"/>
</dbReference>
<comment type="catalytic activity">
    <reaction evidence="11 12">
        <text>[[Fe-S] cluster scaffold protein carrying a second [4Fe-4S](2+) cluster] + N(6)-octanoyl-L-lysyl-[protein] + 2 oxidized [2Fe-2S]-[ferredoxin] + 2 S-adenosyl-L-methionine + 4 H(+) = [[Fe-S] cluster scaffold protein] + N(6)-[(R)-dihydrolipoyl]-L-lysyl-[protein] + 4 Fe(3+) + 2 hydrogen sulfide + 2 5'-deoxyadenosine + 2 L-methionine + 2 reduced [2Fe-2S]-[ferredoxin]</text>
        <dbReference type="Rhea" id="RHEA:16585"/>
        <dbReference type="Rhea" id="RHEA-COMP:9928"/>
        <dbReference type="Rhea" id="RHEA-COMP:10000"/>
        <dbReference type="Rhea" id="RHEA-COMP:10001"/>
        <dbReference type="Rhea" id="RHEA-COMP:10475"/>
        <dbReference type="Rhea" id="RHEA-COMP:14568"/>
        <dbReference type="Rhea" id="RHEA-COMP:14569"/>
        <dbReference type="ChEBI" id="CHEBI:15378"/>
        <dbReference type="ChEBI" id="CHEBI:17319"/>
        <dbReference type="ChEBI" id="CHEBI:29034"/>
        <dbReference type="ChEBI" id="CHEBI:29919"/>
        <dbReference type="ChEBI" id="CHEBI:33722"/>
        <dbReference type="ChEBI" id="CHEBI:33737"/>
        <dbReference type="ChEBI" id="CHEBI:33738"/>
        <dbReference type="ChEBI" id="CHEBI:57844"/>
        <dbReference type="ChEBI" id="CHEBI:59789"/>
        <dbReference type="ChEBI" id="CHEBI:78809"/>
        <dbReference type="ChEBI" id="CHEBI:83100"/>
        <dbReference type="EC" id="2.8.1.8"/>
    </reaction>
</comment>
<dbReference type="InterPro" id="IPR003698">
    <property type="entry name" value="Lipoyl_synth"/>
</dbReference>
<dbReference type="InterPro" id="IPR006638">
    <property type="entry name" value="Elp3/MiaA/NifB-like_rSAM"/>
</dbReference>
<dbReference type="NCBIfam" id="NF004019">
    <property type="entry name" value="PRK05481.1"/>
    <property type="match status" value="1"/>
</dbReference>
<reference evidence="15 16" key="1">
    <citation type="journal article" date="2020" name="Fungal Divers.">
        <title>Resolving the Mortierellaceae phylogeny through synthesis of multi-gene phylogenetics and phylogenomics.</title>
        <authorList>
            <person name="Vandepol N."/>
            <person name="Liber J."/>
            <person name="Desiro A."/>
            <person name="Na H."/>
            <person name="Kennedy M."/>
            <person name="Barry K."/>
            <person name="Grigoriev I.V."/>
            <person name="Miller A.N."/>
            <person name="O'Donnell K."/>
            <person name="Stajich J.E."/>
            <person name="Bonito G."/>
        </authorList>
    </citation>
    <scope>NUCLEOTIDE SEQUENCE [LARGE SCALE GENOMIC DNA]</scope>
    <source>
        <strain evidence="15 16">AD045</strain>
    </source>
</reference>
<comment type="caution">
    <text evidence="15">The sequence shown here is derived from an EMBL/GenBank/DDBJ whole genome shotgun (WGS) entry which is preliminary data.</text>
</comment>
<comment type="pathway">
    <text evidence="2">Protein modification; protein lipoylation via endogenous pathway; protein N(6)-(lipoyl)lysine from octanoyl-[acyl-carrier-protein]: step 1/2.</text>
</comment>
<feature type="binding site" evidence="12">
    <location>
        <position position="467"/>
    </location>
    <ligand>
        <name>[4Fe-4S] cluster</name>
        <dbReference type="ChEBI" id="CHEBI:49883"/>
        <label>1</label>
    </ligand>
</feature>
<dbReference type="HAMAP" id="MF_00206">
    <property type="entry name" value="Lipoyl_synth"/>
    <property type="match status" value="1"/>
</dbReference>
<dbReference type="EC" id="2.8.1.8" evidence="12"/>
<feature type="binding site" evidence="12">
    <location>
        <position position="253"/>
    </location>
    <ligand>
        <name>[4Fe-4S] cluster</name>
        <dbReference type="ChEBI" id="CHEBI:49883"/>
        <label>2</label>
        <note>4Fe-4S-S-AdoMet</note>
    </ligand>
</feature>
<dbReference type="InterPro" id="IPR045864">
    <property type="entry name" value="aa-tRNA-synth_II/BPL/LPL"/>
</dbReference>
<dbReference type="InterPro" id="IPR000544">
    <property type="entry name" value="Octanoyltransferase"/>
</dbReference>
<organism evidence="15 16">
    <name type="scientific">Linnemannia gamsii</name>
    <dbReference type="NCBI Taxonomy" id="64522"/>
    <lineage>
        <taxon>Eukaryota</taxon>
        <taxon>Fungi</taxon>
        <taxon>Fungi incertae sedis</taxon>
        <taxon>Mucoromycota</taxon>
        <taxon>Mortierellomycotina</taxon>
        <taxon>Mortierellomycetes</taxon>
        <taxon>Mortierellales</taxon>
        <taxon>Mortierellaceae</taxon>
        <taxon>Linnemannia</taxon>
    </lineage>
</organism>
<comment type="subcellular location">
    <subcellularLocation>
        <location evidence="1 12">Mitochondrion</location>
    </subcellularLocation>
</comment>
<evidence type="ECO:0000259" key="14">
    <source>
        <dbReference type="PROSITE" id="PS51918"/>
    </source>
</evidence>
<dbReference type="NCBIfam" id="TIGR00214">
    <property type="entry name" value="lipB"/>
    <property type="match status" value="1"/>
</dbReference>
<dbReference type="InterPro" id="IPR007197">
    <property type="entry name" value="rSAM"/>
</dbReference>
<dbReference type="PANTHER" id="PTHR10949">
    <property type="entry name" value="LIPOYL SYNTHASE"/>
    <property type="match status" value="1"/>
</dbReference>
<evidence type="ECO:0000256" key="10">
    <source>
        <dbReference type="ARBA" id="ARBA00023315"/>
    </source>
</evidence>
<dbReference type="Pfam" id="PF21948">
    <property type="entry name" value="LplA-B_cat"/>
    <property type="match status" value="1"/>
</dbReference>
<dbReference type="NCBIfam" id="NF009544">
    <property type="entry name" value="PRK12928.1"/>
    <property type="match status" value="1"/>
</dbReference>
<dbReference type="Gene3D" id="3.20.20.70">
    <property type="entry name" value="Aldolase class I"/>
    <property type="match status" value="1"/>
</dbReference>
<keyword evidence="16" id="KW-1185">Reference proteome</keyword>
<dbReference type="SUPFAM" id="SSF102114">
    <property type="entry name" value="Radical SAM enzymes"/>
    <property type="match status" value="1"/>
</dbReference>
<dbReference type="Pfam" id="PF04055">
    <property type="entry name" value="Radical_SAM"/>
    <property type="match status" value="1"/>
</dbReference>
<dbReference type="InterPro" id="IPR031691">
    <property type="entry name" value="LIAS_N"/>
</dbReference>
<dbReference type="PANTHER" id="PTHR10949:SF0">
    <property type="entry name" value="LIPOYL SYNTHASE, MITOCHONDRIAL"/>
    <property type="match status" value="1"/>
</dbReference>
<dbReference type="SMART" id="SM00729">
    <property type="entry name" value="Elp3"/>
    <property type="match status" value="1"/>
</dbReference>
<feature type="domain" description="BPL/LPL catalytic" evidence="13">
    <location>
        <begin position="10"/>
        <end position="187"/>
    </location>
</feature>
<comment type="pathway">
    <text evidence="12">Protein modification; protein lipoylation via endogenous pathway; protein N(6)-(lipoyl)lysine from octanoyl-[acyl-carrier-protein]: step 2/2.</text>
</comment>